<gene>
    <name evidence="2" type="ORF">MIMGU_mgv1a0263672mg</name>
</gene>
<evidence type="ECO:0000313" key="2">
    <source>
        <dbReference type="EMBL" id="EYU26993.1"/>
    </source>
</evidence>
<dbReference type="PANTHER" id="PTHR44743">
    <property type="entry name" value="PUTATIVE, EXPRESSED-RELATED"/>
    <property type="match status" value="1"/>
</dbReference>
<organism evidence="2 3">
    <name type="scientific">Erythranthe guttata</name>
    <name type="common">Yellow monkey flower</name>
    <name type="synonym">Mimulus guttatus</name>
    <dbReference type="NCBI Taxonomy" id="4155"/>
    <lineage>
        <taxon>Eukaryota</taxon>
        <taxon>Viridiplantae</taxon>
        <taxon>Streptophyta</taxon>
        <taxon>Embryophyta</taxon>
        <taxon>Tracheophyta</taxon>
        <taxon>Spermatophyta</taxon>
        <taxon>Magnoliopsida</taxon>
        <taxon>eudicotyledons</taxon>
        <taxon>Gunneridae</taxon>
        <taxon>Pentapetalae</taxon>
        <taxon>asterids</taxon>
        <taxon>lamiids</taxon>
        <taxon>Lamiales</taxon>
        <taxon>Phrymaceae</taxon>
        <taxon>Erythranthe</taxon>
    </lineage>
</organism>
<evidence type="ECO:0000313" key="3">
    <source>
        <dbReference type="Proteomes" id="UP000030748"/>
    </source>
</evidence>
<keyword evidence="3" id="KW-1185">Reference proteome</keyword>
<dbReference type="EMBL" id="KI631517">
    <property type="protein sequence ID" value="EYU26993.1"/>
    <property type="molecule type" value="Genomic_DNA"/>
</dbReference>
<proteinExistence type="predicted"/>
<reference evidence="2 3" key="1">
    <citation type="journal article" date="2013" name="Proc. Natl. Acad. Sci. U.S.A.">
        <title>Fine-scale variation in meiotic recombination in Mimulus inferred from population shotgun sequencing.</title>
        <authorList>
            <person name="Hellsten U."/>
            <person name="Wright K.M."/>
            <person name="Jenkins J."/>
            <person name="Shu S."/>
            <person name="Yuan Y."/>
            <person name="Wessler S.R."/>
            <person name="Schmutz J."/>
            <person name="Willis J.H."/>
            <person name="Rokhsar D.S."/>
        </authorList>
    </citation>
    <scope>NUCLEOTIDE SEQUENCE [LARGE SCALE GENOMIC DNA]</scope>
    <source>
        <strain evidence="3">cv. DUN x IM62</strain>
    </source>
</reference>
<dbReference type="eggNOG" id="KOG0714">
    <property type="taxonomic scope" value="Eukaryota"/>
</dbReference>
<dbReference type="PANTHER" id="PTHR44743:SF5">
    <property type="entry name" value="CHAPERONE DNAJ-DOMAIN SUPERFAMILY PROTEIN"/>
    <property type="match status" value="1"/>
</dbReference>
<dbReference type="Proteomes" id="UP000030748">
    <property type="component" value="Unassembled WGS sequence"/>
</dbReference>
<protein>
    <submittedName>
        <fullName evidence="2">Uncharacterized protein</fullName>
    </submittedName>
</protein>
<dbReference type="STRING" id="4155.A0A022QIE0"/>
<sequence>LSDANKRFLYDVGIYDSEDDADENGMGDFLNEMVAMMGQSKPNENKNESFQELQDLFEEIFNNDAEEVFKIPPPHFPYQDSCSETRTASNKRNAREMGSVNFSNIEATPFEGFCIGENVIFGGERIQTRPGGGSRRTKPKISTSIDGLIS</sequence>
<dbReference type="AlphaFoldDB" id="A0A022QIE0"/>
<name>A0A022QIE0_ERYGU</name>
<feature type="region of interest" description="Disordered" evidence="1">
    <location>
        <begin position="125"/>
        <end position="150"/>
    </location>
</feature>
<accession>A0A022QIE0</accession>
<evidence type="ECO:0000256" key="1">
    <source>
        <dbReference type="SAM" id="MobiDB-lite"/>
    </source>
</evidence>
<feature type="non-terminal residue" evidence="2">
    <location>
        <position position="1"/>
    </location>
</feature>
<feature type="compositionally biased region" description="Polar residues" evidence="1">
    <location>
        <begin position="140"/>
        <end position="150"/>
    </location>
</feature>